<dbReference type="AlphaFoldDB" id="A0A6P6RXI0"/>
<reference evidence="2" key="1">
    <citation type="submission" date="2025-08" db="UniProtKB">
        <authorList>
            <consortium name="RefSeq"/>
        </authorList>
    </citation>
    <scope>IDENTIFICATION</scope>
</reference>
<dbReference type="InterPro" id="IPR011992">
    <property type="entry name" value="EF-hand-dom_pair"/>
</dbReference>
<gene>
    <name evidence="2" type="primary">LOC113147101</name>
</gene>
<organism evidence="1 2">
    <name type="scientific">Cyclospora cayetanensis</name>
    <dbReference type="NCBI Taxonomy" id="88456"/>
    <lineage>
        <taxon>Eukaryota</taxon>
        <taxon>Sar</taxon>
        <taxon>Alveolata</taxon>
        <taxon>Apicomplexa</taxon>
        <taxon>Conoidasida</taxon>
        <taxon>Coccidia</taxon>
        <taxon>Eucoccidiorida</taxon>
        <taxon>Eimeriorina</taxon>
        <taxon>Eimeriidae</taxon>
        <taxon>Cyclospora</taxon>
    </lineage>
</organism>
<keyword evidence="1" id="KW-1185">Reference proteome</keyword>
<evidence type="ECO:0000313" key="1">
    <source>
        <dbReference type="Proteomes" id="UP000515125"/>
    </source>
</evidence>
<dbReference type="InterPro" id="IPR052603">
    <property type="entry name" value="EFCB6"/>
</dbReference>
<protein>
    <submittedName>
        <fullName evidence="2">Uncharacterized protein LOC113147101</fullName>
    </submittedName>
</protein>
<dbReference type="GeneID" id="113147101"/>
<dbReference type="PANTHER" id="PTHR20875:SF0">
    <property type="entry name" value="GH12158P"/>
    <property type="match status" value="1"/>
</dbReference>
<name>A0A6P6RXI0_9EIME</name>
<dbReference type="Gene3D" id="1.10.238.10">
    <property type="entry name" value="EF-hand"/>
    <property type="match status" value="1"/>
</dbReference>
<dbReference type="Proteomes" id="UP000515125">
    <property type="component" value="Unplaced"/>
</dbReference>
<evidence type="ECO:0000313" key="2">
    <source>
        <dbReference type="RefSeq" id="XP_026192234.1"/>
    </source>
</evidence>
<dbReference type="OrthoDB" id="187808at2759"/>
<sequence length="347" mass="38677">MVLHADESNGHEYPLLLDRVRRYVFAHSVRLVDFMKPFDHLNHGEISVSQFHRALCAAGVRLTDTEADCLALSHENRATGNIKFNEFCREVNKVFGAVEMKQDSEVVALQPGSVLLPLPKAPLDPSESSLVHRALVNLRLLSATRRLDLRAAFAPFDKHNTGKIPLGVFERAFPVSFRESERPVNQKNANCTDFYALGCKAGLRQLPQLSYKHTDSFVLENVSFQFYILSSDKFTEEEVRLLGRLVTTPEGLVDCRKLRLLVEGPLEEIPLTQSGTPSGTPKDFTVTQGATNMTLGTSQTFHGATGMQECEENGGKEAHCSPETPTRTWAHELRSAVQKIEASRLFV</sequence>
<proteinExistence type="predicted"/>
<dbReference type="PANTHER" id="PTHR20875">
    <property type="entry name" value="EF-HAND CALCIUM-BINDING DOMAIN-CONTAINING PROTEIN 6-RELATED"/>
    <property type="match status" value="1"/>
</dbReference>
<dbReference type="RefSeq" id="XP_026192234.1">
    <property type="nucleotide sequence ID" value="XM_026336449.1"/>
</dbReference>
<dbReference type="SUPFAM" id="SSF47473">
    <property type="entry name" value="EF-hand"/>
    <property type="match status" value="1"/>
</dbReference>
<accession>A0A6P6RXI0</accession>